<evidence type="ECO:0000256" key="4">
    <source>
        <dbReference type="ARBA" id="ARBA00022989"/>
    </source>
</evidence>
<dbReference type="InterPro" id="IPR001279">
    <property type="entry name" value="Metallo-B-lactamas"/>
</dbReference>
<feature type="transmembrane region" description="Helical" evidence="6">
    <location>
        <begin position="465"/>
        <end position="483"/>
    </location>
</feature>
<dbReference type="SUPFAM" id="SSF56281">
    <property type="entry name" value="Metallo-hydrolase/oxidoreductase"/>
    <property type="match status" value="1"/>
</dbReference>
<keyword evidence="3 6" id="KW-0812">Transmembrane</keyword>
<dbReference type="CDD" id="cd07731">
    <property type="entry name" value="ComA-like_MBL-fold"/>
    <property type="match status" value="1"/>
</dbReference>
<feature type="transmembrane region" description="Helical" evidence="6">
    <location>
        <begin position="187"/>
        <end position="207"/>
    </location>
</feature>
<dbReference type="Pfam" id="PF13567">
    <property type="entry name" value="DUF4131"/>
    <property type="match status" value="1"/>
</dbReference>
<dbReference type="SMART" id="SM00849">
    <property type="entry name" value="Lactamase_B"/>
    <property type="match status" value="1"/>
</dbReference>
<name>A0ABT2RYH5_9FIRM</name>
<organism evidence="8 9">
    <name type="scientific">Laedolimicola ammoniilytica</name>
    <dbReference type="NCBI Taxonomy" id="2981771"/>
    <lineage>
        <taxon>Bacteria</taxon>
        <taxon>Bacillati</taxon>
        <taxon>Bacillota</taxon>
        <taxon>Clostridia</taxon>
        <taxon>Lachnospirales</taxon>
        <taxon>Lachnospiraceae</taxon>
        <taxon>Laedolimicola</taxon>
    </lineage>
</organism>
<dbReference type="Pfam" id="PF03772">
    <property type="entry name" value="Competence"/>
    <property type="match status" value="1"/>
</dbReference>
<keyword evidence="5 6" id="KW-0472">Membrane</keyword>
<dbReference type="InterPro" id="IPR035681">
    <property type="entry name" value="ComA-like_MBL"/>
</dbReference>
<dbReference type="InterPro" id="IPR004477">
    <property type="entry name" value="ComEC_N"/>
</dbReference>
<comment type="caution">
    <text evidence="8">The sequence shown here is derived from an EMBL/GenBank/DDBJ whole genome shotgun (WGS) entry which is preliminary data.</text>
</comment>
<evidence type="ECO:0000256" key="2">
    <source>
        <dbReference type="ARBA" id="ARBA00022475"/>
    </source>
</evidence>
<feature type="transmembrane region" description="Helical" evidence="6">
    <location>
        <begin position="343"/>
        <end position="368"/>
    </location>
</feature>
<feature type="transmembrane region" description="Helical" evidence="6">
    <location>
        <begin position="412"/>
        <end position="432"/>
    </location>
</feature>
<dbReference type="PANTHER" id="PTHR30619:SF1">
    <property type="entry name" value="RECOMBINATION PROTEIN 2"/>
    <property type="match status" value="1"/>
</dbReference>
<dbReference type="RefSeq" id="WP_158363807.1">
    <property type="nucleotide sequence ID" value="NZ_JAOQKC010000013.1"/>
</dbReference>
<accession>A0ABT2RYH5</accession>
<proteinExistence type="predicted"/>
<gene>
    <name evidence="8" type="ORF">OCV63_10790</name>
</gene>
<evidence type="ECO:0000259" key="7">
    <source>
        <dbReference type="SMART" id="SM00849"/>
    </source>
</evidence>
<keyword evidence="2" id="KW-1003">Cell membrane</keyword>
<feature type="transmembrane region" description="Helical" evidence="6">
    <location>
        <begin position="318"/>
        <end position="337"/>
    </location>
</feature>
<dbReference type="EMBL" id="JAOQKC010000013">
    <property type="protein sequence ID" value="MCU6697381.1"/>
    <property type="molecule type" value="Genomic_DNA"/>
</dbReference>
<protein>
    <submittedName>
        <fullName evidence="8">ComEC/Rec2 family competence protein</fullName>
    </submittedName>
</protein>
<dbReference type="Gene3D" id="3.60.15.10">
    <property type="entry name" value="Ribonuclease Z/Hydroxyacylglutathione hydrolase-like"/>
    <property type="match status" value="1"/>
</dbReference>
<dbReference type="InterPro" id="IPR025405">
    <property type="entry name" value="DUF4131"/>
</dbReference>
<feature type="domain" description="Metallo-beta-lactamase" evidence="7">
    <location>
        <begin position="495"/>
        <end position="682"/>
    </location>
</feature>
<dbReference type="NCBIfam" id="TIGR00360">
    <property type="entry name" value="ComEC_N-term"/>
    <property type="match status" value="1"/>
</dbReference>
<dbReference type="PANTHER" id="PTHR30619">
    <property type="entry name" value="DNA INTERNALIZATION/COMPETENCE PROTEIN COMEC/REC2"/>
    <property type="match status" value="1"/>
</dbReference>
<evidence type="ECO:0000313" key="8">
    <source>
        <dbReference type="EMBL" id="MCU6697381.1"/>
    </source>
</evidence>
<dbReference type="InterPro" id="IPR052159">
    <property type="entry name" value="Competence_DNA_uptake"/>
</dbReference>
<keyword evidence="9" id="KW-1185">Reference proteome</keyword>
<evidence type="ECO:0000256" key="6">
    <source>
        <dbReference type="SAM" id="Phobius"/>
    </source>
</evidence>
<sequence length="764" mass="83780">MFIIKRPLCLAALGLALVLLCLPADLWIKDPPAERERPPVLTGIICHMEPDGMTVWLTDTNYPDTGIILVSFEAETSFSIGNTILLENNYKIREPETPSNPGQFDARLYYQTKGIGLLCYAREAELVRDDVRPLSQLLYELQKAFSDRIRRLFPEDKSGVLEAMLLGNKTDLEAETRSLYQKSGMSHLLAISGLHVSVFGMSLYRFLRKIGGSLRLSGTAALLAVLLYGGLTGMGTSTCRAVVMFILLMAGEMLGKSYDMLTALAFGAILLLIRQPLYVRSASFLLSFGAVLGIGLIFPVLKMLFLPKKRNLAKRVEPLLLSLSIQMMTLPVLEYFYNEIPLYGILLNLVVIPLMTVVMFAGILALAVSFLSVGAAQAPVFLCTVILELYERLGSFSLGLPGAVFTCGQPRMWQMAAYYIGLAGFLICRYRIGEQKKRRLGRIGDPDLREEEAQKAEPHRRLRQTGSAVGLAMLVVFLTLRLHSGLRLVMLDVGQGDGIYLRTAAGTTILIDGGSTSVTKVGTYRILPFLKTEGVGELDYVVVTHTDEDHISGIKELIEAAGEPGGLRIGTLLLSGRSLEEDKGQRLVEKARENGIAVGRIERGAVLQDDSARLICLHPDAGTGYTDVNVASVVLALSYGDFSVLLTGDLEEAGEQEILEREQKNSEKVWPPDGFTILKAGHHGSKTSSSEAWLGKVKPRLTLISCGKDNSYGHPHKEALERLEAAGSKILQTTECGAIIVESNGKNFQVHAFRKILLTIFQNQ</sequence>
<evidence type="ECO:0000256" key="5">
    <source>
        <dbReference type="ARBA" id="ARBA00023136"/>
    </source>
</evidence>
<evidence type="ECO:0000256" key="3">
    <source>
        <dbReference type="ARBA" id="ARBA00022692"/>
    </source>
</evidence>
<dbReference type="InterPro" id="IPR036866">
    <property type="entry name" value="RibonucZ/Hydroxyglut_hydro"/>
</dbReference>
<reference evidence="8 9" key="1">
    <citation type="journal article" date="2021" name="ISME Commun">
        <title>Automated analysis of genomic sequences facilitates high-throughput and comprehensive description of bacteria.</title>
        <authorList>
            <person name="Hitch T.C.A."/>
        </authorList>
    </citation>
    <scope>NUCLEOTIDE SEQUENCE [LARGE SCALE GENOMIC DNA]</scope>
    <source>
        <strain evidence="8 9">Sanger_04</strain>
    </source>
</reference>
<evidence type="ECO:0000256" key="1">
    <source>
        <dbReference type="ARBA" id="ARBA00004651"/>
    </source>
</evidence>
<feature type="transmembrane region" description="Helical" evidence="6">
    <location>
        <begin position="380"/>
        <end position="400"/>
    </location>
</feature>
<keyword evidence="4 6" id="KW-1133">Transmembrane helix</keyword>
<dbReference type="Proteomes" id="UP001652461">
    <property type="component" value="Unassembled WGS sequence"/>
</dbReference>
<evidence type="ECO:0000313" key="9">
    <source>
        <dbReference type="Proteomes" id="UP001652461"/>
    </source>
</evidence>
<comment type="subcellular location">
    <subcellularLocation>
        <location evidence="1">Cell membrane</location>
        <topology evidence="1">Multi-pass membrane protein</topology>
    </subcellularLocation>
</comment>
<feature type="transmembrane region" description="Helical" evidence="6">
    <location>
        <begin position="261"/>
        <end position="278"/>
    </location>
</feature>
<feature type="transmembrane region" description="Helical" evidence="6">
    <location>
        <begin position="284"/>
        <end position="306"/>
    </location>
</feature>
<dbReference type="Pfam" id="PF00753">
    <property type="entry name" value="Lactamase_B"/>
    <property type="match status" value="1"/>
</dbReference>